<keyword evidence="2" id="KW-1185">Reference proteome</keyword>
<sequence>MVDANRIVFADIQSYLDGIADNPKNTRKVDDAGHARFWRVSYHEFITGFVPDETCKGQDVPIVNSDPAQCPFYQALVAPAGWCNMRQMPRGGPFITDAGYAVTLGGGLLITGVEMDANIRWWLTNGMPEV</sequence>
<evidence type="ECO:0000313" key="1">
    <source>
        <dbReference type="EMBL" id="MCZ8548315.1"/>
    </source>
</evidence>
<dbReference type="Proteomes" id="UP001152178">
    <property type="component" value="Unassembled WGS sequence"/>
</dbReference>
<dbReference type="EMBL" id="JAPFQA010000024">
    <property type="protein sequence ID" value="MCZ8548315.1"/>
    <property type="molecule type" value="Genomic_DNA"/>
</dbReference>
<organism evidence="1 2">
    <name type="scientific">Mesorhizobium qingshengii</name>
    <dbReference type="NCBI Taxonomy" id="1165689"/>
    <lineage>
        <taxon>Bacteria</taxon>
        <taxon>Pseudomonadati</taxon>
        <taxon>Pseudomonadota</taxon>
        <taxon>Alphaproteobacteria</taxon>
        <taxon>Hyphomicrobiales</taxon>
        <taxon>Phyllobacteriaceae</taxon>
        <taxon>Mesorhizobium</taxon>
    </lineage>
</organism>
<comment type="caution">
    <text evidence="1">The sequence shown here is derived from an EMBL/GenBank/DDBJ whole genome shotgun (WGS) entry which is preliminary data.</text>
</comment>
<accession>A0ABT4R3B6</accession>
<evidence type="ECO:0000313" key="2">
    <source>
        <dbReference type="Proteomes" id="UP001152178"/>
    </source>
</evidence>
<gene>
    <name evidence="1" type="ORF">OOJ09_29440</name>
</gene>
<name>A0ABT4R3B6_9HYPH</name>
<proteinExistence type="predicted"/>
<dbReference type="RefSeq" id="WP_269908569.1">
    <property type="nucleotide sequence ID" value="NZ_JAPFQA010000024.1"/>
</dbReference>
<protein>
    <submittedName>
        <fullName evidence="1">Uncharacterized protein</fullName>
    </submittedName>
</protein>
<reference evidence="1" key="1">
    <citation type="submission" date="2022-11" db="EMBL/GenBank/DDBJ databases">
        <authorList>
            <person name="Coimbra C."/>
        </authorList>
    </citation>
    <scope>NUCLEOTIDE SEQUENCE</scope>
    <source>
        <strain evidence="1">Jales19</strain>
    </source>
</reference>